<evidence type="ECO:0000313" key="2">
    <source>
        <dbReference type="EMBL" id="KAF7365730.1"/>
    </source>
</evidence>
<name>A0A8H6YR76_9AGAR</name>
<accession>A0A8H6YR76</accession>
<protein>
    <recommendedName>
        <fullName evidence="4">NAD(P)-binding protein</fullName>
    </recommendedName>
</protein>
<evidence type="ECO:0008006" key="4">
    <source>
        <dbReference type="Google" id="ProtNLM"/>
    </source>
</evidence>
<dbReference type="SUPFAM" id="SSF51735">
    <property type="entry name" value="NAD(P)-binding Rossmann-fold domains"/>
    <property type="match status" value="1"/>
</dbReference>
<keyword evidence="3" id="KW-1185">Reference proteome</keyword>
<comment type="caution">
    <text evidence="2">The sequence shown here is derived from an EMBL/GenBank/DDBJ whole genome shotgun (WGS) entry which is preliminary data.</text>
</comment>
<dbReference type="EMBL" id="JACAZI010000003">
    <property type="protein sequence ID" value="KAF7365730.1"/>
    <property type="molecule type" value="Genomic_DNA"/>
</dbReference>
<dbReference type="InterPro" id="IPR002347">
    <property type="entry name" value="SDR_fam"/>
</dbReference>
<reference evidence="2" key="1">
    <citation type="submission" date="2020-05" db="EMBL/GenBank/DDBJ databases">
        <title>Mycena genomes resolve the evolution of fungal bioluminescence.</title>
        <authorList>
            <person name="Tsai I.J."/>
        </authorList>
    </citation>
    <scope>NUCLEOTIDE SEQUENCE</scope>
    <source>
        <strain evidence="2">CCC161011</strain>
    </source>
</reference>
<dbReference type="AlphaFoldDB" id="A0A8H6YR76"/>
<dbReference type="OrthoDB" id="2898509at2759"/>
<dbReference type="GO" id="GO:0016491">
    <property type="term" value="F:oxidoreductase activity"/>
    <property type="evidence" value="ECO:0007669"/>
    <property type="project" value="UniProtKB-KW"/>
</dbReference>
<dbReference type="PANTHER" id="PTHR47534:SF3">
    <property type="entry name" value="ALCOHOL DEHYDROGENASE-LIKE C-TERMINAL DOMAIN-CONTAINING PROTEIN"/>
    <property type="match status" value="1"/>
</dbReference>
<gene>
    <name evidence="2" type="ORF">MVEN_00446800</name>
</gene>
<dbReference type="Gene3D" id="3.40.50.720">
    <property type="entry name" value="NAD(P)-binding Rossmann-like Domain"/>
    <property type="match status" value="1"/>
</dbReference>
<dbReference type="Proteomes" id="UP000620124">
    <property type="component" value="Unassembled WGS sequence"/>
</dbReference>
<organism evidence="2 3">
    <name type="scientific">Mycena venus</name>
    <dbReference type="NCBI Taxonomy" id="2733690"/>
    <lineage>
        <taxon>Eukaryota</taxon>
        <taxon>Fungi</taxon>
        <taxon>Dikarya</taxon>
        <taxon>Basidiomycota</taxon>
        <taxon>Agaricomycotina</taxon>
        <taxon>Agaricomycetes</taxon>
        <taxon>Agaricomycetidae</taxon>
        <taxon>Agaricales</taxon>
        <taxon>Marasmiineae</taxon>
        <taxon>Mycenaceae</taxon>
        <taxon>Mycena</taxon>
    </lineage>
</organism>
<dbReference type="InterPro" id="IPR036291">
    <property type="entry name" value="NAD(P)-bd_dom_sf"/>
</dbReference>
<evidence type="ECO:0000313" key="3">
    <source>
        <dbReference type="Proteomes" id="UP000620124"/>
    </source>
</evidence>
<sequence>MPTLAAAEASNAAFSPSYIPVAVFAGGTSGVGQAMAEALARQTNGRAHIILIGRNAKTAAEILARFPKPADGDVDSDGWAHEFVACDAMSMRSVRAVCAGLRSRLQRINFLVMSAAGPKGNSMSECGETSEGLDNHLSMRYFSRYVYSKELLPLLVRARGKGQHAHLMTVLGAGFGAPIATTDLGLAEARRRTIKCLQGVMFSVAALKAMIRGVEYNDGLVAWFAAQHPDIAFTHILPGQVRTVGAVLDPGWLLAPLGWLMTRLRSLITVSQDECAQWMLYALLDGERGLFIRDSHGDIVSSHVFSPDHKARFVDDGSATARKAGVLNGVPMKGYGGSDATVAGLIAYTEQVLGDIK</sequence>
<dbReference type="PANTHER" id="PTHR47534">
    <property type="entry name" value="YALI0E05731P"/>
    <property type="match status" value="1"/>
</dbReference>
<evidence type="ECO:0000256" key="1">
    <source>
        <dbReference type="ARBA" id="ARBA00023002"/>
    </source>
</evidence>
<proteinExistence type="predicted"/>
<dbReference type="Pfam" id="PF00106">
    <property type="entry name" value="adh_short"/>
    <property type="match status" value="1"/>
</dbReference>
<dbReference type="InterPro" id="IPR052228">
    <property type="entry name" value="Sec_Metab_Biosynth_Oxidored"/>
</dbReference>
<keyword evidence="1" id="KW-0560">Oxidoreductase</keyword>